<evidence type="ECO:0000313" key="3">
    <source>
        <dbReference type="EMBL" id="GMA90836.1"/>
    </source>
</evidence>
<feature type="region of interest" description="Disordered" evidence="1">
    <location>
        <begin position="43"/>
        <end position="64"/>
    </location>
</feature>
<dbReference type="InterPro" id="IPR006076">
    <property type="entry name" value="FAD-dep_OxRdtase"/>
</dbReference>
<dbReference type="SUPFAM" id="SSF51905">
    <property type="entry name" value="FAD/NAD(P)-binding domain"/>
    <property type="match status" value="1"/>
</dbReference>
<protein>
    <recommendedName>
        <fullName evidence="2">FAD dependent oxidoreductase domain-containing protein</fullName>
    </recommendedName>
</protein>
<comment type="caution">
    <text evidence="3">The sequence shown here is derived from an EMBL/GenBank/DDBJ whole genome shotgun (WGS) entry which is preliminary data.</text>
</comment>
<name>A0ABQ6JRA4_9MICO</name>
<evidence type="ECO:0000259" key="2">
    <source>
        <dbReference type="Pfam" id="PF01266"/>
    </source>
</evidence>
<organism evidence="3 4">
    <name type="scientific">Homoserinibacter gongjuensis</name>
    <dbReference type="NCBI Taxonomy" id="1162968"/>
    <lineage>
        <taxon>Bacteria</taxon>
        <taxon>Bacillati</taxon>
        <taxon>Actinomycetota</taxon>
        <taxon>Actinomycetes</taxon>
        <taxon>Micrococcales</taxon>
        <taxon>Microbacteriaceae</taxon>
        <taxon>Homoserinibacter</taxon>
    </lineage>
</organism>
<feature type="domain" description="FAD dependent oxidoreductase" evidence="2">
    <location>
        <begin position="10"/>
        <end position="53"/>
    </location>
</feature>
<dbReference type="Gene3D" id="3.50.50.60">
    <property type="entry name" value="FAD/NAD(P)-binding domain"/>
    <property type="match status" value="1"/>
</dbReference>
<keyword evidence="4" id="KW-1185">Reference proteome</keyword>
<reference evidence="4" key="1">
    <citation type="journal article" date="2019" name="Int. J. Syst. Evol. Microbiol.">
        <title>The Global Catalogue of Microorganisms (GCM) 10K type strain sequencing project: providing services to taxonomists for standard genome sequencing and annotation.</title>
        <authorList>
            <consortium name="The Broad Institute Genomics Platform"/>
            <consortium name="The Broad Institute Genome Sequencing Center for Infectious Disease"/>
            <person name="Wu L."/>
            <person name="Ma J."/>
        </authorList>
    </citation>
    <scope>NUCLEOTIDE SEQUENCE [LARGE SCALE GENOMIC DNA]</scope>
    <source>
        <strain evidence="4">NBRC 108755</strain>
    </source>
</reference>
<dbReference type="Proteomes" id="UP001157069">
    <property type="component" value="Unassembled WGS sequence"/>
</dbReference>
<gene>
    <name evidence="3" type="ORF">GCM10025869_13650</name>
</gene>
<dbReference type="Pfam" id="PF01266">
    <property type="entry name" value="DAO"/>
    <property type="match status" value="1"/>
</dbReference>
<dbReference type="InterPro" id="IPR036188">
    <property type="entry name" value="FAD/NAD-bd_sf"/>
</dbReference>
<accession>A0ABQ6JRA4</accession>
<dbReference type="RefSeq" id="WP_284298804.1">
    <property type="nucleotide sequence ID" value="NZ_BSVA01000001.1"/>
</dbReference>
<evidence type="ECO:0000313" key="4">
    <source>
        <dbReference type="Proteomes" id="UP001157069"/>
    </source>
</evidence>
<proteinExistence type="predicted"/>
<sequence>MTERPTDTSVVIVGAGQAGLSVAYFLRRLGLDPGNDFVVLDRGPGPGVPGSSAGRRCGSAPRTA</sequence>
<evidence type="ECO:0000256" key="1">
    <source>
        <dbReference type="SAM" id="MobiDB-lite"/>
    </source>
</evidence>
<dbReference type="EMBL" id="BSVA01000001">
    <property type="protein sequence ID" value="GMA90836.1"/>
    <property type="molecule type" value="Genomic_DNA"/>
</dbReference>